<accession>A0A9W4XN69</accession>
<comment type="caution">
    <text evidence="3">The sequence shown here is derived from an EMBL/GenBank/DDBJ whole genome shotgun (WGS) entry which is preliminary data.</text>
</comment>
<protein>
    <recommendedName>
        <fullName evidence="2">DUF7492 domain-containing protein</fullName>
    </recommendedName>
</protein>
<organism evidence="3 4">
    <name type="scientific">Periconia digitata</name>
    <dbReference type="NCBI Taxonomy" id="1303443"/>
    <lineage>
        <taxon>Eukaryota</taxon>
        <taxon>Fungi</taxon>
        <taxon>Dikarya</taxon>
        <taxon>Ascomycota</taxon>
        <taxon>Pezizomycotina</taxon>
        <taxon>Dothideomycetes</taxon>
        <taxon>Pleosporomycetidae</taxon>
        <taxon>Pleosporales</taxon>
        <taxon>Massarineae</taxon>
        <taxon>Periconiaceae</taxon>
        <taxon>Periconia</taxon>
    </lineage>
</organism>
<reference evidence="3" key="1">
    <citation type="submission" date="2023-01" db="EMBL/GenBank/DDBJ databases">
        <authorList>
            <person name="Van Ghelder C."/>
            <person name="Rancurel C."/>
        </authorList>
    </citation>
    <scope>NUCLEOTIDE SEQUENCE</scope>
    <source>
        <strain evidence="3">CNCM I-4278</strain>
    </source>
</reference>
<keyword evidence="4" id="KW-1185">Reference proteome</keyword>
<evidence type="ECO:0000259" key="2">
    <source>
        <dbReference type="Pfam" id="PF24320"/>
    </source>
</evidence>
<dbReference type="AlphaFoldDB" id="A0A9W4XN69"/>
<gene>
    <name evidence="3" type="ORF">PDIGIT_LOCUS11243</name>
</gene>
<feature type="signal peptide" evidence="1">
    <location>
        <begin position="1"/>
        <end position="16"/>
    </location>
</feature>
<evidence type="ECO:0000313" key="4">
    <source>
        <dbReference type="Proteomes" id="UP001152607"/>
    </source>
</evidence>
<evidence type="ECO:0000313" key="3">
    <source>
        <dbReference type="EMBL" id="CAI6338119.1"/>
    </source>
</evidence>
<name>A0A9W4XN69_9PLEO</name>
<evidence type="ECO:0000256" key="1">
    <source>
        <dbReference type="SAM" id="SignalP"/>
    </source>
</evidence>
<dbReference type="OrthoDB" id="64281at2759"/>
<keyword evidence="1" id="KW-0732">Signal</keyword>
<dbReference type="Proteomes" id="UP001152607">
    <property type="component" value="Unassembled WGS sequence"/>
</dbReference>
<sequence>MMFKQIWFFLPTAVFAHSWVERAYVFKDGSITGDPGYPRGNVLRTPTFLDQDMTYRLPPTGRTPNKILPEDHICMSSQRSHNYTEDSPVLSARAGDDILLMYQENGHVTRIDQDAGHNRTSGTIMVVGTPNESLANSFQSVMSPMNNYTETLKVGSFDDGLCYQANETPKSRYRQSLPQRAHLDSEGINLWCGISVHLPPLLEPGDTYTLYWVWFFNGTGFEEVYTTCLDVKIIM</sequence>
<dbReference type="Pfam" id="PF24320">
    <property type="entry name" value="DUF7492"/>
    <property type="match status" value="1"/>
</dbReference>
<dbReference type="EMBL" id="CAOQHR010000008">
    <property type="protein sequence ID" value="CAI6338119.1"/>
    <property type="molecule type" value="Genomic_DNA"/>
</dbReference>
<proteinExistence type="predicted"/>
<feature type="domain" description="DUF7492" evidence="2">
    <location>
        <begin position="15"/>
        <end position="234"/>
    </location>
</feature>
<dbReference type="InterPro" id="IPR055915">
    <property type="entry name" value="DUF7492"/>
</dbReference>
<feature type="chain" id="PRO_5040995174" description="DUF7492 domain-containing protein" evidence="1">
    <location>
        <begin position="17"/>
        <end position="235"/>
    </location>
</feature>